<proteinExistence type="predicted"/>
<evidence type="ECO:0000256" key="1">
    <source>
        <dbReference type="ARBA" id="ARBA00004429"/>
    </source>
</evidence>
<feature type="transmembrane region" description="Helical" evidence="7">
    <location>
        <begin position="246"/>
        <end position="276"/>
    </location>
</feature>
<feature type="transmembrane region" description="Helical" evidence="7">
    <location>
        <begin position="426"/>
        <end position="449"/>
    </location>
</feature>
<dbReference type="Proteomes" id="UP000596827">
    <property type="component" value="Unassembled WGS sequence"/>
</dbReference>
<feature type="transmembrane region" description="Helical" evidence="7">
    <location>
        <begin position="143"/>
        <end position="164"/>
    </location>
</feature>
<sequence>MDPASASATLAPRTRMLLQAPVTPTLLRLAVPNILNLLAFVGLITFDGLFVGRLGLDALAGISLVFPWVMLMQHGAASGMGQAVSSAVARSLGAGDRDKADALAAHALWLALGLGALSAAVMLPLGGWIYGAMGGRGPVLEAALAYSNVIFAGAVSIWAMNLLGNVMRGTGDMKTPAAVILACVVGHVALSPVLIFGWGPVPALGVAGPGWGLVTSFGAGAVYLLWRLQAPGGVVRIRRESMAFRWAYIAEFLRAGVPGMLNVVVNNLTVVVLTALAGRAGRDAAIAYGMGARLEYIVIPLAFGIGTGIVALVGTNLGAKQHERSRAAAWKGAAMAAAFSGAVGLAFALFPHAWMHLFTRDEETVRIGVAYLRIVGPCYALYGFGIGLYFACQGYGRVLPAVGGNFARLVFAAAAGWVALSVLEAGVQGLFVAIAAAFAVYAAANAFAVRRVMVQKS</sequence>
<evidence type="ECO:0000313" key="9">
    <source>
        <dbReference type="Proteomes" id="UP000596827"/>
    </source>
</evidence>
<dbReference type="PANTHER" id="PTHR43549">
    <property type="entry name" value="MULTIDRUG RESISTANCE PROTEIN YPNP-RELATED"/>
    <property type="match status" value="1"/>
</dbReference>
<accession>A0A923M8N7</accession>
<dbReference type="NCBIfam" id="TIGR00797">
    <property type="entry name" value="matE"/>
    <property type="match status" value="1"/>
</dbReference>
<comment type="subcellular location">
    <subcellularLocation>
        <location evidence="1">Cell inner membrane</location>
        <topology evidence="1">Multi-pass membrane protein</topology>
    </subcellularLocation>
</comment>
<dbReference type="InterPro" id="IPR048279">
    <property type="entry name" value="MdtK-like"/>
</dbReference>
<evidence type="ECO:0000256" key="6">
    <source>
        <dbReference type="ARBA" id="ARBA00023136"/>
    </source>
</evidence>
<feature type="transmembrane region" description="Helical" evidence="7">
    <location>
        <begin position="176"/>
        <end position="198"/>
    </location>
</feature>
<feature type="transmembrane region" description="Helical" evidence="7">
    <location>
        <begin position="107"/>
        <end position="131"/>
    </location>
</feature>
<dbReference type="InterPro" id="IPR002528">
    <property type="entry name" value="MATE_fam"/>
</dbReference>
<evidence type="ECO:0000256" key="2">
    <source>
        <dbReference type="ARBA" id="ARBA00022448"/>
    </source>
</evidence>
<comment type="caution">
    <text evidence="8">The sequence shown here is derived from an EMBL/GenBank/DDBJ whole genome shotgun (WGS) entry which is preliminary data.</text>
</comment>
<feature type="transmembrane region" description="Helical" evidence="7">
    <location>
        <begin position="204"/>
        <end position="226"/>
    </location>
</feature>
<feature type="transmembrane region" description="Helical" evidence="7">
    <location>
        <begin position="50"/>
        <end position="71"/>
    </location>
</feature>
<keyword evidence="3" id="KW-1003">Cell membrane</keyword>
<gene>
    <name evidence="8" type="ORF">H8R02_17825</name>
</gene>
<keyword evidence="5 7" id="KW-1133">Transmembrane helix</keyword>
<dbReference type="InterPro" id="IPR052031">
    <property type="entry name" value="Membrane_Transporter-Flippase"/>
</dbReference>
<keyword evidence="6 7" id="KW-0472">Membrane</keyword>
<dbReference type="PANTHER" id="PTHR43549:SF3">
    <property type="entry name" value="MULTIDRUG RESISTANCE PROTEIN YPNP-RELATED"/>
    <property type="match status" value="1"/>
</dbReference>
<dbReference type="PIRSF" id="PIRSF006603">
    <property type="entry name" value="DinF"/>
    <property type="match status" value="1"/>
</dbReference>
<dbReference type="AlphaFoldDB" id="A0A923M8N7"/>
<dbReference type="GO" id="GO:0042910">
    <property type="term" value="F:xenobiotic transmembrane transporter activity"/>
    <property type="evidence" value="ECO:0007669"/>
    <property type="project" value="InterPro"/>
</dbReference>
<keyword evidence="4 7" id="KW-0812">Transmembrane</keyword>
<evidence type="ECO:0000256" key="3">
    <source>
        <dbReference type="ARBA" id="ARBA00022475"/>
    </source>
</evidence>
<feature type="transmembrane region" description="Helical" evidence="7">
    <location>
        <begin position="398"/>
        <end position="420"/>
    </location>
</feature>
<protein>
    <submittedName>
        <fullName evidence="8">MATE family efflux transporter</fullName>
    </submittedName>
</protein>
<evidence type="ECO:0000256" key="4">
    <source>
        <dbReference type="ARBA" id="ARBA00022692"/>
    </source>
</evidence>
<dbReference type="GO" id="GO:0015297">
    <property type="term" value="F:antiporter activity"/>
    <property type="evidence" value="ECO:0007669"/>
    <property type="project" value="InterPro"/>
</dbReference>
<dbReference type="GO" id="GO:0005886">
    <property type="term" value="C:plasma membrane"/>
    <property type="evidence" value="ECO:0007669"/>
    <property type="project" value="UniProtKB-SubCell"/>
</dbReference>
<organism evidence="8 9">
    <name type="scientific">Ramlibacter albus</name>
    <dbReference type="NCBI Taxonomy" id="2079448"/>
    <lineage>
        <taxon>Bacteria</taxon>
        <taxon>Pseudomonadati</taxon>
        <taxon>Pseudomonadota</taxon>
        <taxon>Betaproteobacteria</taxon>
        <taxon>Burkholderiales</taxon>
        <taxon>Comamonadaceae</taxon>
        <taxon>Ramlibacter</taxon>
    </lineage>
</organism>
<reference evidence="8" key="1">
    <citation type="submission" date="2020-08" db="EMBL/GenBank/DDBJ databases">
        <title>Ramlibacter sp. GTP1 16S ribosomal RNA gene genome sequencing and assembly.</title>
        <authorList>
            <person name="Kang M."/>
        </authorList>
    </citation>
    <scope>NUCLEOTIDE SEQUENCE</scope>
    <source>
        <strain evidence="8">GTP1</strain>
    </source>
</reference>
<evidence type="ECO:0000256" key="7">
    <source>
        <dbReference type="SAM" id="Phobius"/>
    </source>
</evidence>
<keyword evidence="2" id="KW-0813">Transport</keyword>
<feature type="transmembrane region" description="Helical" evidence="7">
    <location>
        <begin position="296"/>
        <end position="317"/>
    </location>
</feature>
<keyword evidence="9" id="KW-1185">Reference proteome</keyword>
<feature type="transmembrane region" description="Helical" evidence="7">
    <location>
        <begin position="370"/>
        <end position="391"/>
    </location>
</feature>
<name>A0A923M8N7_9BURK</name>
<dbReference type="Pfam" id="PF01554">
    <property type="entry name" value="MatE"/>
    <property type="match status" value="2"/>
</dbReference>
<feature type="transmembrane region" description="Helical" evidence="7">
    <location>
        <begin position="25"/>
        <end position="44"/>
    </location>
</feature>
<evidence type="ECO:0000256" key="5">
    <source>
        <dbReference type="ARBA" id="ARBA00022989"/>
    </source>
</evidence>
<feature type="transmembrane region" description="Helical" evidence="7">
    <location>
        <begin position="329"/>
        <end position="350"/>
    </location>
</feature>
<evidence type="ECO:0000313" key="8">
    <source>
        <dbReference type="EMBL" id="MBC5766332.1"/>
    </source>
</evidence>
<dbReference type="EMBL" id="JACORU010000006">
    <property type="protein sequence ID" value="MBC5766332.1"/>
    <property type="molecule type" value="Genomic_DNA"/>
</dbReference>
<dbReference type="RefSeq" id="WP_187082809.1">
    <property type="nucleotide sequence ID" value="NZ_JACORU010000006.1"/>
</dbReference>